<dbReference type="InterPro" id="IPR003439">
    <property type="entry name" value="ABC_transporter-like_ATP-bd"/>
</dbReference>
<dbReference type="PROSITE" id="PS00211">
    <property type="entry name" value="ABC_TRANSPORTER_1"/>
    <property type="match status" value="1"/>
</dbReference>
<evidence type="ECO:0000313" key="6">
    <source>
        <dbReference type="Proteomes" id="UP000008983"/>
    </source>
</evidence>
<dbReference type="InterPro" id="IPR003593">
    <property type="entry name" value="AAA+_ATPase"/>
</dbReference>
<keyword evidence="2" id="KW-0547">Nucleotide-binding</keyword>
<sequence length="286" mass="32459">MNENLELQQHFQSDLNKVQNTNDKTNENYQVKQQSFYDPNKIISIKNVHKTYILGVEGVTALRGVTVDIKEGEFVTILGTSGGGKTTLLNIMGTIDKPTKGDVYICGQKIKNNTDDKFLASLRLTKLGFVFQTFNLIQSLTALENVELPMILRGELSKDQIRKRAIQLLTQVGLKERINHFPNQLSGGEQQRVTVSRSLSNNPRILLLDEPTGDLDTKSTDQVMKILLDLNKDNNITMIMVTHDVALKNYANRVIKMVDEYRKSNDYPIIQYMRKKTELQIAANND</sequence>
<dbReference type="InterPro" id="IPR017911">
    <property type="entry name" value="MacB-like_ATP-bd"/>
</dbReference>
<keyword evidence="3" id="KW-0067">ATP-binding</keyword>
<organism evidence="5 6">
    <name type="scientific">Ichthyophthirius multifiliis</name>
    <name type="common">White spot disease agent</name>
    <name type="synonym">Ich</name>
    <dbReference type="NCBI Taxonomy" id="5932"/>
    <lineage>
        <taxon>Eukaryota</taxon>
        <taxon>Sar</taxon>
        <taxon>Alveolata</taxon>
        <taxon>Ciliophora</taxon>
        <taxon>Intramacronucleata</taxon>
        <taxon>Oligohymenophorea</taxon>
        <taxon>Hymenostomatida</taxon>
        <taxon>Ophryoglenina</taxon>
        <taxon>Ichthyophthirius</taxon>
    </lineage>
</organism>
<dbReference type="GeneID" id="14905620"/>
<dbReference type="Proteomes" id="UP000008983">
    <property type="component" value="Unassembled WGS sequence"/>
</dbReference>
<dbReference type="AlphaFoldDB" id="G0QZ39"/>
<dbReference type="PROSITE" id="PS50893">
    <property type="entry name" value="ABC_TRANSPORTER_2"/>
    <property type="match status" value="1"/>
</dbReference>
<protein>
    <recommendedName>
        <fullName evidence="4">ABC transporter domain-containing protein</fullName>
    </recommendedName>
</protein>
<dbReference type="SMART" id="SM00382">
    <property type="entry name" value="AAA"/>
    <property type="match status" value="1"/>
</dbReference>
<dbReference type="PANTHER" id="PTHR24220:SF688">
    <property type="entry name" value="ABC TRANSPORTER H FAMILY MEMBER 2"/>
    <property type="match status" value="1"/>
</dbReference>
<dbReference type="GO" id="GO:0022857">
    <property type="term" value="F:transmembrane transporter activity"/>
    <property type="evidence" value="ECO:0007669"/>
    <property type="project" value="UniProtKB-ARBA"/>
</dbReference>
<dbReference type="eggNOG" id="KOG0055">
    <property type="taxonomic scope" value="Eukaryota"/>
</dbReference>
<name>G0QZ39_ICHMU</name>
<dbReference type="SUPFAM" id="SSF52540">
    <property type="entry name" value="P-loop containing nucleoside triphosphate hydrolases"/>
    <property type="match status" value="1"/>
</dbReference>
<reference evidence="5 6" key="1">
    <citation type="submission" date="2011-07" db="EMBL/GenBank/DDBJ databases">
        <authorList>
            <person name="Coyne R."/>
            <person name="Brami D."/>
            <person name="Johnson J."/>
            <person name="Hostetler J."/>
            <person name="Hannick L."/>
            <person name="Clark T."/>
            <person name="Cassidy-Hanley D."/>
            <person name="Inman J."/>
        </authorList>
    </citation>
    <scope>NUCLEOTIDE SEQUENCE [LARGE SCALE GENOMIC DNA]</scope>
    <source>
        <strain evidence="5 6">G5</strain>
    </source>
</reference>
<dbReference type="FunCoup" id="G0QZ39">
    <property type="interactions" value="10"/>
</dbReference>
<dbReference type="InterPro" id="IPR015854">
    <property type="entry name" value="ABC_transpr_LolD-like"/>
</dbReference>
<dbReference type="FunFam" id="3.40.50.300:FF:000032">
    <property type="entry name" value="Export ABC transporter ATP-binding protein"/>
    <property type="match status" value="1"/>
</dbReference>
<dbReference type="CDD" id="cd03255">
    <property type="entry name" value="ABC_MJ0796_LolCDE_FtsE"/>
    <property type="match status" value="1"/>
</dbReference>
<dbReference type="InterPro" id="IPR027417">
    <property type="entry name" value="P-loop_NTPase"/>
</dbReference>
<dbReference type="InParanoid" id="G0QZ39"/>
<dbReference type="Gene3D" id="3.40.50.300">
    <property type="entry name" value="P-loop containing nucleotide triphosphate hydrolases"/>
    <property type="match status" value="1"/>
</dbReference>
<dbReference type="GO" id="GO:0005524">
    <property type="term" value="F:ATP binding"/>
    <property type="evidence" value="ECO:0007669"/>
    <property type="project" value="UniProtKB-KW"/>
</dbReference>
<evidence type="ECO:0000256" key="2">
    <source>
        <dbReference type="ARBA" id="ARBA00022741"/>
    </source>
</evidence>
<evidence type="ECO:0000259" key="4">
    <source>
        <dbReference type="PROSITE" id="PS50893"/>
    </source>
</evidence>
<dbReference type="GO" id="GO:0098796">
    <property type="term" value="C:membrane protein complex"/>
    <property type="evidence" value="ECO:0007669"/>
    <property type="project" value="UniProtKB-ARBA"/>
</dbReference>
<dbReference type="InterPro" id="IPR017871">
    <property type="entry name" value="ABC_transporter-like_CS"/>
</dbReference>
<dbReference type="RefSeq" id="XP_004030761.1">
    <property type="nucleotide sequence ID" value="XM_004030713.1"/>
</dbReference>
<evidence type="ECO:0000256" key="1">
    <source>
        <dbReference type="ARBA" id="ARBA00022448"/>
    </source>
</evidence>
<dbReference type="OMA" id="DHHTAQG"/>
<dbReference type="GO" id="GO:0005886">
    <property type="term" value="C:plasma membrane"/>
    <property type="evidence" value="ECO:0007669"/>
    <property type="project" value="TreeGrafter"/>
</dbReference>
<feature type="domain" description="ABC transporter" evidence="4">
    <location>
        <begin position="43"/>
        <end position="284"/>
    </location>
</feature>
<evidence type="ECO:0000256" key="3">
    <source>
        <dbReference type="ARBA" id="ARBA00022840"/>
    </source>
</evidence>
<accession>G0QZ39</accession>
<gene>
    <name evidence="5" type="ORF">IMG5_154130</name>
</gene>
<dbReference type="Pfam" id="PF00005">
    <property type="entry name" value="ABC_tran"/>
    <property type="match status" value="1"/>
</dbReference>
<keyword evidence="6" id="KW-1185">Reference proteome</keyword>
<dbReference type="GO" id="GO:0016887">
    <property type="term" value="F:ATP hydrolysis activity"/>
    <property type="evidence" value="ECO:0007669"/>
    <property type="project" value="InterPro"/>
</dbReference>
<proteinExistence type="predicted"/>
<dbReference type="STRING" id="857967.G0QZ39"/>
<dbReference type="OrthoDB" id="6500128at2759"/>
<keyword evidence="1" id="KW-0813">Transport</keyword>
<evidence type="ECO:0000313" key="5">
    <source>
        <dbReference type="EMBL" id="EGR29525.1"/>
    </source>
</evidence>
<dbReference type="EMBL" id="GL984136">
    <property type="protein sequence ID" value="EGR29525.1"/>
    <property type="molecule type" value="Genomic_DNA"/>
</dbReference>
<dbReference type="PANTHER" id="PTHR24220">
    <property type="entry name" value="IMPORT ATP-BINDING PROTEIN"/>
    <property type="match status" value="1"/>
</dbReference>